<accession>A0A7U9KNI9</accession>
<dbReference type="GeneID" id="95619321"/>
<sequence length="72" mass="7505">MLASIESMGSRLLGLFVPKVDAAAAAGGMQACWGACWQCNKLYGHPDGRCSCNAPCCAAGGNRYRCSCDQCP</sequence>
<dbReference type="EMBL" id="BHZC01000001">
    <property type="protein sequence ID" value="GCD32519.1"/>
    <property type="molecule type" value="Genomic_DNA"/>
</dbReference>
<dbReference type="Proteomes" id="UP000287830">
    <property type="component" value="Unassembled WGS sequence"/>
</dbReference>
<dbReference type="RefSeq" id="WP_125043059.1">
    <property type="nucleotide sequence ID" value="NZ_BHZC01000001.1"/>
</dbReference>
<evidence type="ECO:0000313" key="2">
    <source>
        <dbReference type="Proteomes" id="UP000287830"/>
    </source>
</evidence>
<name>A0A7U9KNI9_9ACTN</name>
<dbReference type="AlphaFoldDB" id="A0A7U9KNI9"/>
<comment type="caution">
    <text evidence="1">The sequence shown here is derived from an EMBL/GenBank/DDBJ whole genome shotgun (WGS) entry which is preliminary data.</text>
</comment>
<evidence type="ECO:0000313" key="1">
    <source>
        <dbReference type="EMBL" id="GCD32519.1"/>
    </source>
</evidence>
<reference evidence="1 2" key="1">
    <citation type="submission" date="2018-11" db="EMBL/GenBank/DDBJ databases">
        <title>Whole genome sequence of Streptomyces chrestomyceticus NBRC 13444(T).</title>
        <authorList>
            <person name="Komaki H."/>
            <person name="Tamura T."/>
        </authorList>
    </citation>
    <scope>NUCLEOTIDE SEQUENCE [LARGE SCALE GENOMIC DNA]</scope>
    <source>
        <strain evidence="1 2">NBRC 13444</strain>
    </source>
</reference>
<dbReference type="OrthoDB" id="4333478at2"/>
<protein>
    <submittedName>
        <fullName evidence="1">Uncharacterized protein</fullName>
    </submittedName>
</protein>
<gene>
    <name evidence="1" type="ORF">OEIGOIKO_00233</name>
</gene>
<proteinExistence type="predicted"/>
<organism evidence="1 2">
    <name type="scientific">Streptomyces chrestomyceticus JCM 4735</name>
    <dbReference type="NCBI Taxonomy" id="1306181"/>
    <lineage>
        <taxon>Bacteria</taxon>
        <taxon>Bacillati</taxon>
        <taxon>Actinomycetota</taxon>
        <taxon>Actinomycetes</taxon>
        <taxon>Kitasatosporales</taxon>
        <taxon>Streptomycetaceae</taxon>
        <taxon>Streptomyces</taxon>
    </lineage>
</organism>